<gene>
    <name evidence="2" type="ORF">g.53862</name>
</gene>
<evidence type="ECO:0000313" key="2">
    <source>
        <dbReference type="EMBL" id="JAT10678.1"/>
    </source>
</evidence>
<name>A0A1B6KGT0_9HEMI</name>
<feature type="compositionally biased region" description="Polar residues" evidence="1">
    <location>
        <begin position="51"/>
        <end position="63"/>
    </location>
</feature>
<protein>
    <submittedName>
        <fullName evidence="2">Uncharacterized protein</fullName>
    </submittedName>
</protein>
<feature type="region of interest" description="Disordered" evidence="1">
    <location>
        <begin position="1"/>
        <end position="128"/>
    </location>
</feature>
<dbReference type="AlphaFoldDB" id="A0A1B6KGT0"/>
<sequence>DEDDDDDHNEGLILDDNNFEDAEENNVDEQSKTLKYPIVKDVPKGPPNSLEKYSTSDIENSPSGIDPVVLNGTLGAVEEGSHLPPGVPDLQRSVSPDEGMGDEVDEDGHEHNHDRCPPIPIPAGGSSS</sequence>
<feature type="compositionally biased region" description="Acidic residues" evidence="1">
    <location>
        <begin position="17"/>
        <end position="27"/>
    </location>
</feature>
<dbReference type="EMBL" id="GEBQ01029299">
    <property type="protein sequence ID" value="JAT10678.1"/>
    <property type="molecule type" value="Transcribed_RNA"/>
</dbReference>
<feature type="non-terminal residue" evidence="2">
    <location>
        <position position="1"/>
    </location>
</feature>
<proteinExistence type="predicted"/>
<reference evidence="2" key="1">
    <citation type="submission" date="2015-11" db="EMBL/GenBank/DDBJ databases">
        <title>De novo transcriptome assembly of four potential Pierce s Disease insect vectors from Arizona vineyards.</title>
        <authorList>
            <person name="Tassone E.E."/>
        </authorList>
    </citation>
    <scope>NUCLEOTIDE SEQUENCE</scope>
</reference>
<feature type="non-terminal residue" evidence="2">
    <location>
        <position position="128"/>
    </location>
</feature>
<accession>A0A1B6KGT0</accession>
<evidence type="ECO:0000256" key="1">
    <source>
        <dbReference type="SAM" id="MobiDB-lite"/>
    </source>
</evidence>
<organism evidence="2">
    <name type="scientific">Graphocephala atropunctata</name>
    <dbReference type="NCBI Taxonomy" id="36148"/>
    <lineage>
        <taxon>Eukaryota</taxon>
        <taxon>Metazoa</taxon>
        <taxon>Ecdysozoa</taxon>
        <taxon>Arthropoda</taxon>
        <taxon>Hexapoda</taxon>
        <taxon>Insecta</taxon>
        <taxon>Pterygota</taxon>
        <taxon>Neoptera</taxon>
        <taxon>Paraneoptera</taxon>
        <taxon>Hemiptera</taxon>
        <taxon>Auchenorrhyncha</taxon>
        <taxon>Membracoidea</taxon>
        <taxon>Cicadellidae</taxon>
        <taxon>Cicadellinae</taxon>
        <taxon>Cicadellini</taxon>
        <taxon>Graphocephala</taxon>
    </lineage>
</organism>